<dbReference type="RefSeq" id="WP_147236510.1">
    <property type="nucleotide sequence ID" value="NZ_JAZHFZ010000045.1"/>
</dbReference>
<organism evidence="2 3">
    <name type="scientific">Paraburkholderia azotifigens</name>
    <dbReference type="NCBI Taxonomy" id="2057004"/>
    <lineage>
        <taxon>Bacteria</taxon>
        <taxon>Pseudomonadati</taxon>
        <taxon>Pseudomonadota</taxon>
        <taxon>Betaproteobacteria</taxon>
        <taxon>Burkholderiales</taxon>
        <taxon>Burkholderiaceae</taxon>
        <taxon>Paraburkholderia</taxon>
    </lineage>
</organism>
<reference evidence="2" key="2">
    <citation type="submission" date="2019-08" db="EMBL/GenBank/DDBJ databases">
        <authorList>
            <person name="Im W.-T."/>
        </authorList>
    </citation>
    <scope>NUCLEOTIDE SEQUENCE</scope>
    <source>
        <strain evidence="2">NF 2-5-3</strain>
    </source>
</reference>
<gene>
    <name evidence="2" type="ORF">FRZ40_29920</name>
    <name evidence="1" type="ORF">V4C56_32275</name>
</gene>
<evidence type="ECO:0000313" key="4">
    <source>
        <dbReference type="Proteomes" id="UP001481677"/>
    </source>
</evidence>
<proteinExistence type="predicted"/>
<reference evidence="1 4" key="3">
    <citation type="submission" date="2024-01" db="EMBL/GenBank/DDBJ databases">
        <title>The diversity of rhizobia nodulating Mimosa spp. in eleven states of Brazil covering several biomes is determined by host plant, location, and edaphic factors.</title>
        <authorList>
            <person name="Rouws L."/>
            <person name="Barauna A."/>
            <person name="Beukes C."/>
            <person name="De Faria S.M."/>
            <person name="Gross E."/>
            <person name="Dos Reis Junior F.B."/>
            <person name="Simon M."/>
            <person name="Maluk M."/>
            <person name="Odee D.W."/>
            <person name="Kenicer G."/>
            <person name="Young J.P.W."/>
            <person name="Reis V.M."/>
            <person name="Zilli J."/>
            <person name="James E.K."/>
        </authorList>
    </citation>
    <scope>NUCLEOTIDE SEQUENCE [LARGE SCALE GENOMIC DNA]</scope>
    <source>
        <strain evidence="1 4">JPY530</strain>
    </source>
</reference>
<keyword evidence="4" id="KW-1185">Reference proteome</keyword>
<protein>
    <submittedName>
        <fullName evidence="2">Uncharacterized protein</fullName>
    </submittedName>
</protein>
<dbReference type="EMBL" id="JAZHGA010000032">
    <property type="protein sequence ID" value="MEM5344288.1"/>
    <property type="molecule type" value="Genomic_DNA"/>
</dbReference>
<comment type="caution">
    <text evidence="2">The sequence shown here is derived from an EMBL/GenBank/DDBJ whole genome shotgun (WGS) entry which is preliminary data.</text>
</comment>
<dbReference type="Proteomes" id="UP000321776">
    <property type="component" value="Unassembled WGS sequence"/>
</dbReference>
<evidence type="ECO:0000313" key="2">
    <source>
        <dbReference type="EMBL" id="TXC84491.1"/>
    </source>
</evidence>
<evidence type="ECO:0000313" key="3">
    <source>
        <dbReference type="Proteomes" id="UP000321776"/>
    </source>
</evidence>
<reference evidence="2 3" key="1">
    <citation type="journal article" date="2018" name="Int. J. Syst. Evol. Microbiol.">
        <title>Paraburkholderia azotifigens sp. nov., a nitrogen-fixing bacterium isolated from paddy soil.</title>
        <authorList>
            <person name="Choi G.M."/>
            <person name="Im W.T."/>
        </authorList>
    </citation>
    <scope>NUCLEOTIDE SEQUENCE [LARGE SCALE GENOMIC DNA]</scope>
    <source>
        <strain evidence="2 3">NF 2-5-3</strain>
    </source>
</reference>
<dbReference type="EMBL" id="VOQS01000003">
    <property type="protein sequence ID" value="TXC84491.1"/>
    <property type="molecule type" value="Genomic_DNA"/>
</dbReference>
<name>A0A5C6VIF9_9BURK</name>
<dbReference type="AlphaFoldDB" id="A0A5C6VIF9"/>
<evidence type="ECO:0000313" key="1">
    <source>
        <dbReference type="EMBL" id="MEM5344288.1"/>
    </source>
</evidence>
<accession>A0A5C6VIF9</accession>
<dbReference type="Proteomes" id="UP001481677">
    <property type="component" value="Unassembled WGS sequence"/>
</dbReference>
<sequence>MKWITANDLADWSRRLDARAALVDMVGDLIRASVPNANHFRFPGGDKAQVRGFDGDLECDVEAPFVPAGESKWEFGVSLGVGKARGDYNKRTGATTEAVRQSNTLVLVNLHTWDSSKPDDQLDAWTRNRVREGQWRNVRYIDGAQLEHWLDLHPAVAARYARGVLRLAPPTGAQSIDEFWESYSSRYKPALTEAVLLCDREQQAAALIERLGGLAQTILYGSESADDVIAFAVAAIRSAPAETRHLLEARTIIVESTEAARFLATKQGLVYLTRGDANAHAGMLGKCGPTLSAATGVQARNAEKLVRPSATSLGKALETMGFQPEEAYQRARDCARSLTILRRLIANGPSPEPGWVAHRDALLPAVLAGGWSTGSKLDKDVLRQLAARAAYADFERGIRPTLELSDPPIDRVQEVWQTRSPIDAFPYFTHLMGEVEFERLREAALAVLSRPVHEPSADERFELNYQAPQDYSSWLRDGLANTMVLIATAPDAYGLDVPGQTPQEFVDEIIRQLPEWGRSHRSLRVLRDLLPTIAEAAPIPFLDALEVMLEGDTEIANVFSRSDGLFEPTSLHVHILFALELLAWDPALLARVGLVLARLARLDPGGKLTNRPINSLRSILLSWAPNTYATLDQRLSCIDQIVSAEPEVGWTLLAGLLPRPHDTTSPTRKPALRDVMPRHPEIITFGVVWRANTAMIARAIDQAEDVEGRLLTLIHALPSMAEVDRPKVIERLGSYLASRPFDAGRAVWDALRDLVNRHEALAEMDWTLSDEQLAPIRDIVERHSPDDPIEEFAWLFDDSILAIRRPGDLKTEAIGPARVRAIRAILAGHGADAVVRLATRTKPYLVAEAFAEIEEPVGFFRDLVELALTELHEHKGFAGMLSAIALQQHGGAWEETVRTLAETSTLDVAALARLLVHWPNSPATWQMARSLGKEVENAYWQSIGTLPAEGPTGELLYAINRFREVGRPFDVFGAAYRRLTELPGQLILSLLDESIKTINAHPQRDGTMLAYHVQRAFEILGDKTDVTMEEVARREYAYLPLLDQRKENGLLLHRFMAQTPDFYFEVFCNVFGSADEERTEPTQAERDLAHLSYELLASFHILPGTTADGVDEHALATWISDVRKAGHSTGRGDIGDQYIGRLLAHCQADPNDGIWPHSAVRRTIESLQEEQVETGIVTERYNMRGVVRRSFGEGGGQEREIAERYRRWAQGLSGCPRTVAMLNRMADDWEREAKWEDTRAEQEKLKR</sequence>